<dbReference type="Gene3D" id="3.40.50.1000">
    <property type="entry name" value="HAD superfamily/HAD-like"/>
    <property type="match status" value="1"/>
</dbReference>
<name>A0A0L0HJQ7_SPIPD</name>
<dbReference type="NCBIfam" id="TIGR01668">
    <property type="entry name" value="YqeG_hyp_ppase"/>
    <property type="match status" value="1"/>
</dbReference>
<dbReference type="PANTHER" id="PTHR19288">
    <property type="entry name" value="4-NITROPHENYLPHOSPHATASE-RELATED"/>
    <property type="match status" value="1"/>
</dbReference>
<dbReference type="InterPro" id="IPR010021">
    <property type="entry name" value="PGPP1/Gep4"/>
</dbReference>
<dbReference type="STRING" id="645134.A0A0L0HJQ7"/>
<dbReference type="SUPFAM" id="SSF56784">
    <property type="entry name" value="HAD-like"/>
    <property type="match status" value="1"/>
</dbReference>
<dbReference type="FunCoup" id="A0A0L0HJQ7">
    <property type="interactions" value="198"/>
</dbReference>
<dbReference type="InParanoid" id="A0A0L0HJQ7"/>
<protein>
    <submittedName>
        <fullName evidence="1">HAD phosphatase, family IIIA</fullName>
    </submittedName>
</protein>
<dbReference type="EMBL" id="KQ257454">
    <property type="protein sequence ID" value="KND01357.1"/>
    <property type="molecule type" value="Genomic_DNA"/>
</dbReference>
<sequence length="214" mass="23367">MVQSLNFSSLASIGKIVRSPSLLIPHLSVPDIRYINFMALKAAGIRAVVFDKDNTITAPYVEQVHPTFAKSWESCKDTFGQDRLLIVSNSAGTPDDVGHKKAATVEAALGIPVLRHTLKKPAGGDALSSYFGCPSHCIAVVGDRAFTDIVYGNLNGMLTVHVTKIVTEEGDNKIAALIRKLEYPLVNWLRQRGLSPPHHPAFEKHNPQDFVLES</sequence>
<evidence type="ECO:0000313" key="2">
    <source>
        <dbReference type="Proteomes" id="UP000053201"/>
    </source>
</evidence>
<dbReference type="AlphaFoldDB" id="A0A0L0HJQ7"/>
<dbReference type="eggNOG" id="KOG2961">
    <property type="taxonomic scope" value="Eukaryota"/>
</dbReference>
<dbReference type="GeneID" id="27686704"/>
<dbReference type="GO" id="GO:0008962">
    <property type="term" value="F:phosphatidylglycerophosphatase activity"/>
    <property type="evidence" value="ECO:0007669"/>
    <property type="project" value="EnsemblFungi"/>
</dbReference>
<dbReference type="InterPro" id="IPR023214">
    <property type="entry name" value="HAD_sf"/>
</dbReference>
<organism evidence="1 2">
    <name type="scientific">Spizellomyces punctatus (strain DAOM BR117)</name>
    <dbReference type="NCBI Taxonomy" id="645134"/>
    <lineage>
        <taxon>Eukaryota</taxon>
        <taxon>Fungi</taxon>
        <taxon>Fungi incertae sedis</taxon>
        <taxon>Chytridiomycota</taxon>
        <taxon>Chytridiomycota incertae sedis</taxon>
        <taxon>Chytridiomycetes</taxon>
        <taxon>Spizellomycetales</taxon>
        <taxon>Spizellomycetaceae</taxon>
        <taxon>Spizellomyces</taxon>
    </lineage>
</organism>
<dbReference type="InterPro" id="IPR027706">
    <property type="entry name" value="PGP_Pase"/>
</dbReference>
<gene>
    <name evidence="1" type="ORF">SPPG_03170</name>
</gene>
<accession>A0A0L0HJQ7</accession>
<dbReference type="GO" id="GO:0032049">
    <property type="term" value="P:cardiolipin biosynthetic process"/>
    <property type="evidence" value="ECO:0007669"/>
    <property type="project" value="EnsemblFungi"/>
</dbReference>
<dbReference type="GO" id="GO:0031314">
    <property type="term" value="C:extrinsic component of mitochondrial inner membrane"/>
    <property type="evidence" value="ECO:0007669"/>
    <property type="project" value="EnsemblFungi"/>
</dbReference>
<proteinExistence type="predicted"/>
<evidence type="ECO:0000313" key="1">
    <source>
        <dbReference type="EMBL" id="KND01357.1"/>
    </source>
</evidence>
<dbReference type="Proteomes" id="UP000053201">
    <property type="component" value="Unassembled WGS sequence"/>
</dbReference>
<keyword evidence="2" id="KW-1185">Reference proteome</keyword>
<dbReference type="Pfam" id="PF09419">
    <property type="entry name" value="PGP_phosphatase"/>
    <property type="match status" value="1"/>
</dbReference>
<dbReference type="OMA" id="MLMANMM"/>
<dbReference type="VEuPathDB" id="FungiDB:SPPG_03170"/>
<dbReference type="InterPro" id="IPR036412">
    <property type="entry name" value="HAD-like_sf"/>
</dbReference>
<dbReference type="RefSeq" id="XP_016609396.1">
    <property type="nucleotide sequence ID" value="XM_016751445.1"/>
</dbReference>
<dbReference type="GO" id="GO:0005759">
    <property type="term" value="C:mitochondrial matrix"/>
    <property type="evidence" value="ECO:0007669"/>
    <property type="project" value="EnsemblFungi"/>
</dbReference>
<reference evidence="1 2" key="1">
    <citation type="submission" date="2009-08" db="EMBL/GenBank/DDBJ databases">
        <title>The Genome Sequence of Spizellomyces punctatus strain DAOM BR117.</title>
        <authorList>
            <consortium name="The Broad Institute Genome Sequencing Platform"/>
            <person name="Russ C."/>
            <person name="Cuomo C."/>
            <person name="Shea T."/>
            <person name="Young S.K."/>
            <person name="Zeng Q."/>
            <person name="Koehrsen M."/>
            <person name="Haas B."/>
            <person name="Borodovsky M."/>
            <person name="Guigo R."/>
            <person name="Alvarado L."/>
            <person name="Berlin A."/>
            <person name="Bochicchio J."/>
            <person name="Borenstein D."/>
            <person name="Chapman S."/>
            <person name="Chen Z."/>
            <person name="Engels R."/>
            <person name="Freedman E."/>
            <person name="Gellesch M."/>
            <person name="Goldberg J."/>
            <person name="Griggs A."/>
            <person name="Gujja S."/>
            <person name="Heiman D."/>
            <person name="Hepburn T."/>
            <person name="Howarth C."/>
            <person name="Jen D."/>
            <person name="Larson L."/>
            <person name="Lewis B."/>
            <person name="Mehta T."/>
            <person name="Park D."/>
            <person name="Pearson M."/>
            <person name="Roberts A."/>
            <person name="Saif S."/>
            <person name="Shenoy N."/>
            <person name="Sisk P."/>
            <person name="Stolte C."/>
            <person name="Sykes S."/>
            <person name="Thomson T."/>
            <person name="Walk T."/>
            <person name="White J."/>
            <person name="Yandava C."/>
            <person name="Burger G."/>
            <person name="Gray M.W."/>
            <person name="Holland P.W.H."/>
            <person name="King N."/>
            <person name="Lang F.B.F."/>
            <person name="Roger A.J."/>
            <person name="Ruiz-Trillo I."/>
            <person name="Lander E."/>
            <person name="Nusbaum C."/>
        </authorList>
    </citation>
    <scope>NUCLEOTIDE SEQUENCE [LARGE SCALE GENOMIC DNA]</scope>
    <source>
        <strain evidence="1 2">DAOM BR117</strain>
    </source>
</reference>
<dbReference type="OrthoDB" id="198652at2759"/>
<dbReference type="PANTHER" id="PTHR19288:SF25">
    <property type="entry name" value="PHOSPHATIDYLGLYCEROPHOSPHATASE GEP4, MITOCHONDRIAL"/>
    <property type="match status" value="1"/>
</dbReference>